<sequence>MSFFVLISSSGHFSLGATKSDSSSSSALEYSYDEIPGEPSWRSTACGAFKERAVGVKYIKFILDGESADCDRDPFLMVSLGKEKVESPGSGEHKVYDTLCKAAMKLPSLHGADAQKSSHASCYDKSESWEFVWSSSWTDGFSYADLTARIAKGVQEKVEVQPEGAVIAEKVLESVSGVAKEQADHQAVQTAIDTAGGPVSRPVSCTMPPKGKSLTLKQRKVQMRHVSGAVTVTAYTSDHTCG</sequence>
<dbReference type="VEuPathDB" id="CryptoDB:Cvel_21125"/>
<name>A0A0G4GB96_9ALVE</name>
<gene>
    <name evidence="1" type="ORF">Cvel_21125</name>
</gene>
<protein>
    <submittedName>
        <fullName evidence="1">Uncharacterized protein</fullName>
    </submittedName>
</protein>
<proteinExistence type="predicted"/>
<dbReference type="AlphaFoldDB" id="A0A0G4GB96"/>
<evidence type="ECO:0000313" key="1">
    <source>
        <dbReference type="EMBL" id="CEM26400.1"/>
    </source>
</evidence>
<reference evidence="1" key="1">
    <citation type="submission" date="2014-11" db="EMBL/GenBank/DDBJ databases">
        <authorList>
            <person name="Otto D Thomas"/>
            <person name="Naeem Raeece"/>
        </authorList>
    </citation>
    <scope>NUCLEOTIDE SEQUENCE</scope>
</reference>
<accession>A0A0G4GB96</accession>
<organism evidence="1">
    <name type="scientific">Chromera velia CCMP2878</name>
    <dbReference type="NCBI Taxonomy" id="1169474"/>
    <lineage>
        <taxon>Eukaryota</taxon>
        <taxon>Sar</taxon>
        <taxon>Alveolata</taxon>
        <taxon>Colpodellida</taxon>
        <taxon>Chromeraceae</taxon>
        <taxon>Chromera</taxon>
    </lineage>
</organism>
<dbReference type="EMBL" id="CDMZ01001055">
    <property type="protein sequence ID" value="CEM26400.1"/>
    <property type="molecule type" value="Genomic_DNA"/>
</dbReference>